<dbReference type="AlphaFoldDB" id="A0A510E2L1"/>
<sequence>MNENSVTLSSSGTDIFMIIVSKEYFIDGEVEPSICMKDHLVFINRFPFAIRTTKGVIESIQVKCRELKQLLMSLF</sequence>
<name>A0A510E2L1_9CREN</name>
<dbReference type="EMBL" id="AP018930">
    <property type="protein sequence ID" value="BBG26308.1"/>
    <property type="molecule type" value="Genomic_DNA"/>
</dbReference>
<keyword evidence="3" id="KW-1185">Reference proteome</keyword>
<dbReference type="Proteomes" id="UP000322983">
    <property type="component" value="Chromosome"/>
</dbReference>
<evidence type="ECO:0000313" key="4">
    <source>
        <dbReference type="Proteomes" id="UP000325030"/>
    </source>
</evidence>
<dbReference type="KEGG" id="step:IC006_0838"/>
<dbReference type="GeneID" id="41717214"/>
<organism evidence="2 4">
    <name type="scientific">Sulfuracidifex tepidarius</name>
    <dbReference type="NCBI Taxonomy" id="1294262"/>
    <lineage>
        <taxon>Archaea</taxon>
        <taxon>Thermoproteota</taxon>
        <taxon>Thermoprotei</taxon>
        <taxon>Sulfolobales</taxon>
        <taxon>Sulfolobaceae</taxon>
        <taxon>Sulfuracidifex</taxon>
    </lineage>
</organism>
<accession>A0A510DTS3</accession>
<dbReference type="EMBL" id="AP018929">
    <property type="protein sequence ID" value="BBG23554.1"/>
    <property type="molecule type" value="Genomic_DNA"/>
</dbReference>
<reference evidence="2 3" key="2">
    <citation type="journal article" date="2020" name="Int. J. Syst. Evol. Microbiol.">
        <title>Sulfuracidifex tepidarius gen. nov., sp. nov. and transfer of Sulfolobus metallicus Huber and Stetter 1992 to the genus Sulfuracidifex as Sulfuracidifex metallicus comb. nov.</title>
        <authorList>
            <person name="Itoh T."/>
            <person name="Miura T."/>
            <person name="Sakai H.D."/>
            <person name="Kato S."/>
            <person name="Ohkuma M."/>
            <person name="Takashina T."/>
        </authorList>
    </citation>
    <scope>NUCLEOTIDE SEQUENCE</scope>
    <source>
        <strain evidence="1 3">IC-006</strain>
        <strain evidence="2">IC-007</strain>
    </source>
</reference>
<reference evidence="4" key="1">
    <citation type="submission" date="2018-09" db="EMBL/GenBank/DDBJ databases">
        <title>Complete Genome Sequencing of Sulfolobus sp. JCM 16834.</title>
        <authorList>
            <person name="Kato S."/>
            <person name="Itoh T."/>
            <person name="Ohkuma M."/>
        </authorList>
    </citation>
    <scope>NUCLEOTIDE SEQUENCE [LARGE SCALE GENOMIC DNA]</scope>
    <source>
        <strain evidence="4">IC-007</strain>
    </source>
</reference>
<dbReference type="Proteomes" id="UP000325030">
    <property type="component" value="Chromosome"/>
</dbReference>
<proteinExistence type="predicted"/>
<protein>
    <submittedName>
        <fullName evidence="2">Uncharacterized protein</fullName>
    </submittedName>
</protein>
<evidence type="ECO:0000313" key="2">
    <source>
        <dbReference type="EMBL" id="BBG26308.1"/>
    </source>
</evidence>
<evidence type="ECO:0000313" key="3">
    <source>
        <dbReference type="Proteomes" id="UP000322983"/>
    </source>
</evidence>
<dbReference type="RefSeq" id="WP_054845881.1">
    <property type="nucleotide sequence ID" value="NZ_AP018929.1"/>
</dbReference>
<evidence type="ECO:0000313" key="1">
    <source>
        <dbReference type="EMBL" id="BBG23554.1"/>
    </source>
</evidence>
<accession>A0A510E2L1</accession>
<gene>
    <name evidence="1" type="ORF">IC006_0838</name>
    <name evidence="2" type="ORF">IC007_0813</name>
</gene>